<dbReference type="GO" id="GO:0008270">
    <property type="term" value="F:zinc ion binding"/>
    <property type="evidence" value="ECO:0007669"/>
    <property type="project" value="UniProtKB-UniRule"/>
</dbReference>
<feature type="binding site" evidence="6 8">
    <location>
        <begin position="89"/>
        <end position="91"/>
    </location>
    <ligand>
        <name>substrate</name>
    </ligand>
</feature>
<protein>
    <recommendedName>
        <fullName evidence="6">Cytidine deaminase</fullName>
        <ecNumber evidence="6">3.5.4.5</ecNumber>
    </recommendedName>
    <alternativeName>
        <fullName evidence="6">Cytidine aminohydrolase</fullName>
        <shortName evidence="6">CDA</shortName>
    </alternativeName>
</protein>
<dbReference type="GO" id="GO:0004126">
    <property type="term" value="F:cytidine deaminase activity"/>
    <property type="evidence" value="ECO:0007669"/>
    <property type="project" value="UniProtKB-UniRule"/>
</dbReference>
<keyword evidence="5 6" id="KW-0862">Zinc</keyword>
<dbReference type="GO" id="GO:0072527">
    <property type="term" value="P:pyrimidine-containing compound metabolic process"/>
    <property type="evidence" value="ECO:0007669"/>
    <property type="project" value="UniProtKB-ARBA"/>
</dbReference>
<sequence>MHPRYRSAFANLDAILQQELLPLIDSSQFKAILDPQTISRLMARSGLDENALALALLPLAASCALTPLSEFNVGAIARGISGHWYFGANMEFSGAPLQQTIHAEQCAVTHAWLSGEKQLVAITVNYTPCGHCRQFMNELNSGGLLQVCLPGRPPRTLAEYLPEAFGPADLQISQVLMDEDTQSFVGHQDPLINAAIQAAAASYAPYSGAYSGVALLSDKGTVYAGRYAENAAYNPSLPPLQSALILMNLQGGDCHAIRQAVLAETAGAKLSQHKATRATLEDLGCHQLQVIALQTAP</sequence>
<dbReference type="Pfam" id="PF08211">
    <property type="entry name" value="dCMP_cyt_deam_2"/>
    <property type="match status" value="1"/>
</dbReference>
<dbReference type="RefSeq" id="WP_038021582.1">
    <property type="nucleotide sequence ID" value="NZ_JPKR02000003.1"/>
</dbReference>
<dbReference type="AlphaFoldDB" id="A0A095UCS0"/>
<dbReference type="HAMAP" id="MF_01558">
    <property type="entry name" value="Cyt_deam"/>
    <property type="match status" value="1"/>
</dbReference>
<evidence type="ECO:0000256" key="8">
    <source>
        <dbReference type="PIRSR" id="PIRSR006334-2"/>
    </source>
</evidence>
<evidence type="ECO:0000256" key="1">
    <source>
        <dbReference type="ARBA" id="ARBA00006576"/>
    </source>
</evidence>
<proteinExistence type="inferred from homology"/>
<dbReference type="EC" id="3.5.4.5" evidence="6"/>
<feature type="domain" description="CMP/dCMP-type deaminase" evidence="10">
    <location>
        <begin position="186"/>
        <end position="297"/>
    </location>
</feature>
<keyword evidence="12" id="KW-1185">Reference proteome</keyword>
<feature type="binding site" evidence="6 9">
    <location>
        <position position="132"/>
    </location>
    <ligand>
        <name>Zn(2+)</name>
        <dbReference type="ChEBI" id="CHEBI:29105"/>
        <note>catalytic</note>
    </ligand>
</feature>
<dbReference type="PANTHER" id="PTHR11644:SF2">
    <property type="entry name" value="CYTIDINE DEAMINASE"/>
    <property type="match status" value="1"/>
</dbReference>
<feature type="active site" description="Proton donor" evidence="6 7">
    <location>
        <position position="104"/>
    </location>
</feature>
<dbReference type="Proteomes" id="UP000029577">
    <property type="component" value="Unassembled WGS sequence"/>
</dbReference>
<name>A0A095UCS0_9GAMM</name>
<accession>A0A095UCS0</accession>
<dbReference type="OrthoDB" id="9795347at2"/>
<dbReference type="PIRSF" id="PIRSF006334">
    <property type="entry name" value="Cdd_plus_pseudo"/>
    <property type="match status" value="1"/>
</dbReference>
<comment type="catalytic activity">
    <reaction evidence="6">
        <text>2'-deoxycytidine + H2O + H(+) = 2'-deoxyuridine + NH4(+)</text>
        <dbReference type="Rhea" id="RHEA:13433"/>
        <dbReference type="ChEBI" id="CHEBI:15377"/>
        <dbReference type="ChEBI" id="CHEBI:15378"/>
        <dbReference type="ChEBI" id="CHEBI:15698"/>
        <dbReference type="ChEBI" id="CHEBI:16450"/>
        <dbReference type="ChEBI" id="CHEBI:28938"/>
        <dbReference type="EC" id="3.5.4.5"/>
    </reaction>
</comment>
<dbReference type="InterPro" id="IPR020797">
    <property type="entry name" value="Cytidine_deaminase_bacteria"/>
</dbReference>
<dbReference type="CDD" id="cd01283">
    <property type="entry name" value="cytidine_deaminase"/>
    <property type="match status" value="1"/>
</dbReference>
<comment type="cofactor">
    <cofactor evidence="6 9">
        <name>Zn(2+)</name>
        <dbReference type="ChEBI" id="CHEBI:29105"/>
    </cofactor>
    <text evidence="6 9">Binds 1 zinc ion.</text>
</comment>
<dbReference type="eggNOG" id="COG0295">
    <property type="taxonomic scope" value="Bacteria"/>
</dbReference>
<comment type="subunit">
    <text evidence="2 6">Homodimer.</text>
</comment>
<comment type="function">
    <text evidence="6">This enzyme scavenges exogenous and endogenous cytidine and 2'-deoxycytidine for UMP synthesis.</text>
</comment>
<dbReference type="PANTHER" id="PTHR11644">
    <property type="entry name" value="CYTIDINE DEAMINASE"/>
    <property type="match status" value="1"/>
</dbReference>
<dbReference type="Pfam" id="PF00383">
    <property type="entry name" value="dCMP_cyt_deam_1"/>
    <property type="match status" value="1"/>
</dbReference>
<dbReference type="InterPro" id="IPR016192">
    <property type="entry name" value="APOBEC/CMP_deaminase_Zn-bd"/>
</dbReference>
<dbReference type="GO" id="GO:0042802">
    <property type="term" value="F:identical protein binding"/>
    <property type="evidence" value="ECO:0007669"/>
    <property type="project" value="UniProtKB-ARBA"/>
</dbReference>
<dbReference type="InterPro" id="IPR013171">
    <property type="entry name" value="Cyd/dCyd_deaminase_Zn-bd"/>
</dbReference>
<dbReference type="InterPro" id="IPR002125">
    <property type="entry name" value="CMP_dCMP_dom"/>
</dbReference>
<feature type="domain" description="CMP/dCMP-type deaminase" evidence="10">
    <location>
        <begin position="48"/>
        <end position="168"/>
    </location>
</feature>
<comment type="similarity">
    <text evidence="1 6">Belongs to the cytidine and deoxycytidylate deaminase family.</text>
</comment>
<dbReference type="InterPro" id="IPR006263">
    <property type="entry name" value="Cyt_deam_dimer"/>
</dbReference>
<dbReference type="InterPro" id="IPR016193">
    <property type="entry name" value="Cytidine_deaminase-like"/>
</dbReference>
<organism evidence="11 12">
    <name type="scientific">Tatumella morbirosei</name>
    <dbReference type="NCBI Taxonomy" id="642227"/>
    <lineage>
        <taxon>Bacteria</taxon>
        <taxon>Pseudomonadati</taxon>
        <taxon>Pseudomonadota</taxon>
        <taxon>Gammaproteobacteria</taxon>
        <taxon>Enterobacterales</taxon>
        <taxon>Erwiniaceae</taxon>
        <taxon>Tatumella</taxon>
    </lineage>
</organism>
<evidence type="ECO:0000256" key="3">
    <source>
        <dbReference type="ARBA" id="ARBA00022723"/>
    </source>
</evidence>
<keyword evidence="4 6" id="KW-0378">Hydrolase</keyword>
<dbReference type="GO" id="GO:0055086">
    <property type="term" value="P:nucleobase-containing small molecule metabolic process"/>
    <property type="evidence" value="ECO:0007669"/>
    <property type="project" value="UniProtKB-ARBA"/>
</dbReference>
<feature type="binding site" evidence="6 9">
    <location>
        <position position="102"/>
    </location>
    <ligand>
        <name>Zn(2+)</name>
        <dbReference type="ChEBI" id="CHEBI:29105"/>
        <note>catalytic</note>
    </ligand>
</feature>
<comment type="catalytic activity">
    <reaction evidence="6">
        <text>cytidine + H2O + H(+) = uridine + NH4(+)</text>
        <dbReference type="Rhea" id="RHEA:16069"/>
        <dbReference type="ChEBI" id="CHEBI:15377"/>
        <dbReference type="ChEBI" id="CHEBI:15378"/>
        <dbReference type="ChEBI" id="CHEBI:16704"/>
        <dbReference type="ChEBI" id="CHEBI:17562"/>
        <dbReference type="ChEBI" id="CHEBI:28938"/>
        <dbReference type="EC" id="3.5.4.5"/>
    </reaction>
</comment>
<dbReference type="SUPFAM" id="SSF53927">
    <property type="entry name" value="Cytidine deaminase-like"/>
    <property type="match status" value="2"/>
</dbReference>
<evidence type="ECO:0000256" key="7">
    <source>
        <dbReference type="PIRSR" id="PIRSR006334-1"/>
    </source>
</evidence>
<dbReference type="PROSITE" id="PS51747">
    <property type="entry name" value="CYT_DCMP_DEAMINASES_2"/>
    <property type="match status" value="2"/>
</dbReference>
<keyword evidence="3 6" id="KW-0479">Metal-binding</keyword>
<dbReference type="GO" id="GO:0005829">
    <property type="term" value="C:cytosol"/>
    <property type="evidence" value="ECO:0007669"/>
    <property type="project" value="TreeGrafter"/>
</dbReference>
<dbReference type="EMBL" id="JPKR02000003">
    <property type="protein sequence ID" value="KGD72228.1"/>
    <property type="molecule type" value="Genomic_DNA"/>
</dbReference>
<reference evidence="11" key="1">
    <citation type="submission" date="2014-12" db="EMBL/GenBank/DDBJ databases">
        <title>The draft genome of the Tatumella morbirosei type strain, LMG23360T isolated from pineapple rot.</title>
        <authorList>
            <person name="Smits T.H."/>
            <person name="Palmer M."/>
            <person name="Venter S.N."/>
            <person name="Duffy B."/>
            <person name="Steenkamp E.T."/>
            <person name="Chan W.Y."/>
            <person name="Coutinho T.A."/>
            <person name="Coetzee M.P."/>
            <person name="De Maayer P."/>
        </authorList>
    </citation>
    <scope>NUCLEOTIDE SEQUENCE [LARGE SCALE GENOMIC DNA]</scope>
    <source>
        <strain evidence="11">LMG 23360</strain>
    </source>
</reference>
<dbReference type="InterPro" id="IPR050202">
    <property type="entry name" value="Cyt/Deoxycyt_deaminase"/>
</dbReference>
<evidence type="ECO:0000313" key="11">
    <source>
        <dbReference type="EMBL" id="KGD72228.1"/>
    </source>
</evidence>
<dbReference type="NCBIfam" id="NF006537">
    <property type="entry name" value="PRK09027.1"/>
    <property type="match status" value="1"/>
</dbReference>
<evidence type="ECO:0000256" key="5">
    <source>
        <dbReference type="ARBA" id="ARBA00022833"/>
    </source>
</evidence>
<dbReference type="PROSITE" id="PS00903">
    <property type="entry name" value="CYT_DCMP_DEAMINASES_1"/>
    <property type="match status" value="1"/>
</dbReference>
<evidence type="ECO:0000256" key="2">
    <source>
        <dbReference type="ARBA" id="ARBA00011738"/>
    </source>
</evidence>
<comment type="caution">
    <text evidence="11">The sequence shown here is derived from an EMBL/GenBank/DDBJ whole genome shotgun (WGS) entry which is preliminary data.</text>
</comment>
<feature type="binding site" evidence="6 9">
    <location>
        <position position="129"/>
    </location>
    <ligand>
        <name>Zn(2+)</name>
        <dbReference type="ChEBI" id="CHEBI:29105"/>
        <note>catalytic</note>
    </ligand>
</feature>
<dbReference type="Gene3D" id="3.40.140.10">
    <property type="entry name" value="Cytidine Deaminase, domain 2"/>
    <property type="match status" value="2"/>
</dbReference>
<dbReference type="NCBIfam" id="TIGR01355">
    <property type="entry name" value="cyt_deam_dimer"/>
    <property type="match status" value="1"/>
</dbReference>
<evidence type="ECO:0000259" key="10">
    <source>
        <dbReference type="PROSITE" id="PS51747"/>
    </source>
</evidence>
<evidence type="ECO:0000256" key="9">
    <source>
        <dbReference type="PIRSR" id="PIRSR006334-3"/>
    </source>
</evidence>
<evidence type="ECO:0000256" key="6">
    <source>
        <dbReference type="HAMAP-Rule" id="MF_01558"/>
    </source>
</evidence>
<evidence type="ECO:0000313" key="12">
    <source>
        <dbReference type="Proteomes" id="UP000029577"/>
    </source>
</evidence>
<evidence type="ECO:0000256" key="4">
    <source>
        <dbReference type="ARBA" id="ARBA00022801"/>
    </source>
</evidence>
<dbReference type="FunFam" id="3.40.140.10:FF:000007">
    <property type="entry name" value="Cytidine deaminase"/>
    <property type="match status" value="1"/>
</dbReference>
<dbReference type="STRING" id="642227.HA49_15875"/>
<gene>
    <name evidence="6" type="primary">cdd</name>
    <name evidence="11" type="ORF">HA49_15875</name>
</gene>